<dbReference type="AlphaFoldDB" id="A0A562SX16"/>
<evidence type="ECO:0000256" key="5">
    <source>
        <dbReference type="ARBA" id="ARBA00023237"/>
    </source>
</evidence>
<feature type="signal peptide" evidence="6">
    <location>
        <begin position="1"/>
        <end position="19"/>
    </location>
</feature>
<accession>A0A562SX16</accession>
<dbReference type="PROSITE" id="PS51257">
    <property type="entry name" value="PROKAR_LIPOPROTEIN"/>
    <property type="match status" value="1"/>
</dbReference>
<keyword evidence="3 6" id="KW-0732">Signal</keyword>
<evidence type="ECO:0000256" key="1">
    <source>
        <dbReference type="ARBA" id="ARBA00004442"/>
    </source>
</evidence>
<evidence type="ECO:0000259" key="7">
    <source>
        <dbReference type="Pfam" id="PF07980"/>
    </source>
</evidence>
<protein>
    <submittedName>
        <fullName evidence="9">SusD-like starch-binding protein associating with outer membrane</fullName>
    </submittedName>
</protein>
<organism evidence="9 10">
    <name type="scientific">Lacibacter cauensis</name>
    <dbReference type="NCBI Taxonomy" id="510947"/>
    <lineage>
        <taxon>Bacteria</taxon>
        <taxon>Pseudomonadati</taxon>
        <taxon>Bacteroidota</taxon>
        <taxon>Chitinophagia</taxon>
        <taxon>Chitinophagales</taxon>
        <taxon>Chitinophagaceae</taxon>
        <taxon>Lacibacter</taxon>
    </lineage>
</organism>
<dbReference type="OrthoDB" id="621570at2"/>
<evidence type="ECO:0000256" key="3">
    <source>
        <dbReference type="ARBA" id="ARBA00022729"/>
    </source>
</evidence>
<dbReference type="GO" id="GO:0009279">
    <property type="term" value="C:cell outer membrane"/>
    <property type="evidence" value="ECO:0007669"/>
    <property type="project" value="UniProtKB-SubCell"/>
</dbReference>
<feature type="domain" description="SusD-like N-terminal" evidence="8">
    <location>
        <begin position="21"/>
        <end position="227"/>
    </location>
</feature>
<proteinExistence type="inferred from homology"/>
<feature type="domain" description="RagB/SusD" evidence="7">
    <location>
        <begin position="343"/>
        <end position="426"/>
    </location>
</feature>
<dbReference type="Pfam" id="PF14322">
    <property type="entry name" value="SusD-like_3"/>
    <property type="match status" value="1"/>
</dbReference>
<evidence type="ECO:0000313" key="10">
    <source>
        <dbReference type="Proteomes" id="UP000316167"/>
    </source>
</evidence>
<dbReference type="InterPro" id="IPR011990">
    <property type="entry name" value="TPR-like_helical_dom_sf"/>
</dbReference>
<comment type="subcellular location">
    <subcellularLocation>
        <location evidence="1">Cell outer membrane</location>
    </subcellularLocation>
</comment>
<dbReference type="InterPro" id="IPR012944">
    <property type="entry name" value="SusD_RagB_dom"/>
</dbReference>
<dbReference type="Pfam" id="PF07980">
    <property type="entry name" value="SusD_RagB"/>
    <property type="match status" value="1"/>
</dbReference>
<dbReference type="CDD" id="cd08977">
    <property type="entry name" value="SusD"/>
    <property type="match status" value="1"/>
</dbReference>
<gene>
    <name evidence="9" type="ORF">IQ13_0960</name>
</gene>
<comment type="caution">
    <text evidence="9">The sequence shown here is derived from an EMBL/GenBank/DDBJ whole genome shotgun (WGS) entry which is preliminary data.</text>
</comment>
<keyword evidence="5" id="KW-0998">Cell outer membrane</keyword>
<dbReference type="EMBL" id="VLLE01000002">
    <property type="protein sequence ID" value="TWI85791.1"/>
    <property type="molecule type" value="Genomic_DNA"/>
</dbReference>
<evidence type="ECO:0000256" key="6">
    <source>
        <dbReference type="SAM" id="SignalP"/>
    </source>
</evidence>
<evidence type="ECO:0000259" key="8">
    <source>
        <dbReference type="Pfam" id="PF14322"/>
    </source>
</evidence>
<evidence type="ECO:0000313" key="9">
    <source>
        <dbReference type="EMBL" id="TWI85791.1"/>
    </source>
</evidence>
<dbReference type="Proteomes" id="UP000316167">
    <property type="component" value="Unassembled WGS sequence"/>
</dbReference>
<dbReference type="InterPro" id="IPR033985">
    <property type="entry name" value="SusD-like_N"/>
</dbReference>
<keyword evidence="4" id="KW-0472">Membrane</keyword>
<dbReference type="SUPFAM" id="SSF48452">
    <property type="entry name" value="TPR-like"/>
    <property type="match status" value="1"/>
</dbReference>
<name>A0A562SX16_9BACT</name>
<comment type="similarity">
    <text evidence="2">Belongs to the SusD family.</text>
</comment>
<reference evidence="9 10" key="1">
    <citation type="journal article" date="2015" name="Stand. Genomic Sci.">
        <title>Genomic Encyclopedia of Bacterial and Archaeal Type Strains, Phase III: the genomes of soil and plant-associated and newly described type strains.</title>
        <authorList>
            <person name="Whitman W.B."/>
            <person name="Woyke T."/>
            <person name="Klenk H.P."/>
            <person name="Zhou Y."/>
            <person name="Lilburn T.G."/>
            <person name="Beck B.J."/>
            <person name="De Vos P."/>
            <person name="Vandamme P."/>
            <person name="Eisen J.A."/>
            <person name="Garrity G."/>
            <person name="Hugenholtz P."/>
            <person name="Kyrpides N.C."/>
        </authorList>
    </citation>
    <scope>NUCLEOTIDE SEQUENCE [LARGE SCALE GENOMIC DNA]</scope>
    <source>
        <strain evidence="9 10">CGMCC 1.7271</strain>
    </source>
</reference>
<evidence type="ECO:0000256" key="4">
    <source>
        <dbReference type="ARBA" id="ARBA00023136"/>
    </source>
</evidence>
<dbReference type="Gene3D" id="1.25.40.390">
    <property type="match status" value="1"/>
</dbReference>
<evidence type="ECO:0000256" key="2">
    <source>
        <dbReference type="ARBA" id="ARBA00006275"/>
    </source>
</evidence>
<keyword evidence="10" id="KW-1185">Reference proteome</keyword>
<dbReference type="RefSeq" id="WP_144884890.1">
    <property type="nucleotide sequence ID" value="NZ_VLLE01000002.1"/>
</dbReference>
<sequence>MKYYSILLLALFSFSSCNKILDQQPQSQIDPADAFSTRAGVEAGLIGIYDGLQAQDYYGLHYWVFADLYADNLSHTGTFPTFAQVANKQLLADNVNITNMWNVMYNMINRANNVIKQAQQLNDPLFDKSGALAQARCLRALCYFDLIRYFGGSATGYNKANGAGVPLVLEPTINVTDATPKARATEAEVYTKIIEDLDFAMANLPASAANGRLTKNAATALKARLQLYREQWEEAETLSTAVISQFAALPNGGLVNGIDYTNLWLQKNAKPESIWELQFFTDDANSGAFYYYTGAFGGRNEIASTASLGAAHETGDVRLPVNRTVAAPGIPANKTRKFSRVAGDDNVILIRLAELYLIRAEARARKTVPDIAGAQADLNLIRNRAGLTNTTAVTVTDLVTAVRNERRVELAHEGHRWFDLRRYNRYADVGITEPHRSLFPVPQREVLSSGNVIKQNTGY</sequence>
<feature type="chain" id="PRO_5021868916" evidence="6">
    <location>
        <begin position="20"/>
        <end position="459"/>
    </location>
</feature>